<protein>
    <submittedName>
        <fullName evidence="2">Uncharacterized protein</fullName>
    </submittedName>
</protein>
<accession>A0A6T8IHA5</accession>
<proteinExistence type="predicted"/>
<feature type="region of interest" description="Disordered" evidence="1">
    <location>
        <begin position="231"/>
        <end position="262"/>
    </location>
</feature>
<dbReference type="EMBL" id="HBFX01044422">
    <property type="protein sequence ID" value="CAD8975688.1"/>
    <property type="molecule type" value="Transcribed_RNA"/>
</dbReference>
<evidence type="ECO:0000256" key="1">
    <source>
        <dbReference type="SAM" id="MobiDB-lite"/>
    </source>
</evidence>
<reference evidence="2" key="1">
    <citation type="submission" date="2021-01" db="EMBL/GenBank/DDBJ databases">
        <authorList>
            <person name="Corre E."/>
            <person name="Pelletier E."/>
            <person name="Niang G."/>
            <person name="Scheremetjew M."/>
            <person name="Finn R."/>
            <person name="Kale V."/>
            <person name="Holt S."/>
            <person name="Cochrane G."/>
            <person name="Meng A."/>
            <person name="Brown T."/>
            <person name="Cohen L."/>
        </authorList>
    </citation>
    <scope>NUCLEOTIDE SEQUENCE</scope>
    <source>
        <strain evidence="2">CCMP644</strain>
    </source>
</reference>
<feature type="compositionally biased region" description="Basic and acidic residues" evidence="1">
    <location>
        <begin position="233"/>
        <end position="246"/>
    </location>
</feature>
<feature type="region of interest" description="Disordered" evidence="1">
    <location>
        <begin position="154"/>
        <end position="179"/>
    </location>
</feature>
<dbReference type="AlphaFoldDB" id="A0A6T8IHA5"/>
<organism evidence="2">
    <name type="scientific">Hemiselmis andersenii</name>
    <name type="common">Cryptophyte alga</name>
    <dbReference type="NCBI Taxonomy" id="464988"/>
    <lineage>
        <taxon>Eukaryota</taxon>
        <taxon>Cryptophyceae</taxon>
        <taxon>Cryptomonadales</taxon>
        <taxon>Hemiselmidaceae</taxon>
        <taxon>Hemiselmis</taxon>
    </lineage>
</organism>
<feature type="region of interest" description="Disordered" evidence="1">
    <location>
        <begin position="1"/>
        <end position="33"/>
    </location>
</feature>
<evidence type="ECO:0000313" key="2">
    <source>
        <dbReference type="EMBL" id="CAD8975688.1"/>
    </source>
</evidence>
<name>A0A6T8IHA5_HEMAN</name>
<gene>
    <name evidence="2" type="ORF">HAND00432_LOCUS26693</name>
</gene>
<sequence length="262" mass="28425">MERAGTAGMEASQRDERDESSLVQGGRTPLGSYRRRTPGMPVLAFAVLLGSCAVSTDAAPGFGPAMMGKGGVLVGKLPFMSGKAMSALKSKGLAFQWQSFQKAAGGIVSMRADVTARFKKNWDLANENWYERTETLAQMAPTALVTAVKERDAAAPAGKVSKAQREEEEEADAARKAGLSETQYRHMMTHYKTLRPKTYLQKLKAEEEEAATGAADTLGEAPVLGATAQEEAALGKRREKIHESRRLRQHARHGITLYPMQA</sequence>